<sequence length="168" mass="19425">MTKQGEGDDNFVKIRQPFYIIRWSKRKSVTGTRTQATSKKVHLQISLIAFLKLYIEVKRRGCIKNTQSCKMFSGTVIAIGTVVSWVCKTQFSQSMYSPDFDAPVLITWFSTIWMENRCFYYTVTNHLYVRTLGIIHAADVAALFSSSNAFVYFLSWSWLKEKLSIFNV</sequence>
<name>A0A3M6TP81_POCDA</name>
<organism evidence="1 2">
    <name type="scientific">Pocillopora damicornis</name>
    <name type="common">Cauliflower coral</name>
    <name type="synonym">Millepora damicornis</name>
    <dbReference type="NCBI Taxonomy" id="46731"/>
    <lineage>
        <taxon>Eukaryota</taxon>
        <taxon>Metazoa</taxon>
        <taxon>Cnidaria</taxon>
        <taxon>Anthozoa</taxon>
        <taxon>Hexacorallia</taxon>
        <taxon>Scleractinia</taxon>
        <taxon>Astrocoeniina</taxon>
        <taxon>Pocilloporidae</taxon>
        <taxon>Pocillopora</taxon>
    </lineage>
</organism>
<dbReference type="InterPro" id="IPR026505">
    <property type="entry name" value="Solute_c_fam_35_mem_F3/F4"/>
</dbReference>
<dbReference type="EMBL" id="RCHS01003243">
    <property type="protein sequence ID" value="RMX43131.1"/>
    <property type="molecule type" value="Genomic_DNA"/>
</dbReference>
<dbReference type="Proteomes" id="UP000275408">
    <property type="component" value="Unassembled WGS sequence"/>
</dbReference>
<proteinExistence type="predicted"/>
<evidence type="ECO:0000313" key="2">
    <source>
        <dbReference type="Proteomes" id="UP000275408"/>
    </source>
</evidence>
<evidence type="ECO:0000313" key="1">
    <source>
        <dbReference type="EMBL" id="RMX43131.1"/>
    </source>
</evidence>
<dbReference type="OrthoDB" id="10062838at2759"/>
<protein>
    <submittedName>
        <fullName evidence="1">Uncharacterized protein</fullName>
    </submittedName>
</protein>
<dbReference type="AlphaFoldDB" id="A0A3M6TP81"/>
<comment type="caution">
    <text evidence="1">The sequence shown here is derived from an EMBL/GenBank/DDBJ whole genome shotgun (WGS) entry which is preliminary data.</text>
</comment>
<dbReference type="PANTHER" id="PTHR19346:SF4">
    <property type="entry name" value="SUGAR PHOSPHATE TRANSPORTER DOMAIN-CONTAINING PROTEIN"/>
    <property type="match status" value="1"/>
</dbReference>
<accession>A0A3M6TP81</accession>
<reference evidence="1 2" key="1">
    <citation type="journal article" date="2018" name="Sci. Rep.">
        <title>Comparative analysis of the Pocillopora damicornis genome highlights role of immune system in coral evolution.</title>
        <authorList>
            <person name="Cunning R."/>
            <person name="Bay R.A."/>
            <person name="Gillette P."/>
            <person name="Baker A.C."/>
            <person name="Traylor-Knowles N."/>
        </authorList>
    </citation>
    <scope>NUCLEOTIDE SEQUENCE [LARGE SCALE GENOMIC DNA]</scope>
    <source>
        <strain evidence="1">RSMAS</strain>
        <tissue evidence="1">Whole animal</tissue>
    </source>
</reference>
<gene>
    <name evidence="1" type="ORF">pdam_00006853</name>
</gene>
<keyword evidence="2" id="KW-1185">Reference proteome</keyword>
<dbReference type="PANTHER" id="PTHR19346">
    <property type="entry name" value="SUGAR PHOSPHATE TRANSPORTER DOMAIN-CONTAINING PROTEIN"/>
    <property type="match status" value="1"/>
</dbReference>